<dbReference type="InterPro" id="IPR040079">
    <property type="entry name" value="Glutathione_S-Trfase"/>
</dbReference>
<dbReference type="SFLD" id="SFLDG00358">
    <property type="entry name" value="Main_(cytGST)"/>
    <property type="match status" value="1"/>
</dbReference>
<dbReference type="InterPro" id="IPR004045">
    <property type="entry name" value="Glutathione_S-Trfase_N"/>
</dbReference>
<organism evidence="3 4">
    <name type="scientific">Paracoccus cavernae</name>
    <dbReference type="NCBI Taxonomy" id="1571207"/>
    <lineage>
        <taxon>Bacteria</taxon>
        <taxon>Pseudomonadati</taxon>
        <taxon>Pseudomonadota</taxon>
        <taxon>Alphaproteobacteria</taxon>
        <taxon>Rhodobacterales</taxon>
        <taxon>Paracoccaceae</taxon>
        <taxon>Paracoccus</taxon>
    </lineage>
</organism>
<evidence type="ECO:0000259" key="2">
    <source>
        <dbReference type="PROSITE" id="PS50405"/>
    </source>
</evidence>
<dbReference type="InterPro" id="IPR036249">
    <property type="entry name" value="Thioredoxin-like_sf"/>
</dbReference>
<name>A0ABT8D745_9RHOB</name>
<dbReference type="Proteomes" id="UP001243846">
    <property type="component" value="Unassembled WGS sequence"/>
</dbReference>
<dbReference type="Pfam" id="PF13417">
    <property type="entry name" value="GST_N_3"/>
    <property type="match status" value="1"/>
</dbReference>
<dbReference type="SUPFAM" id="SSF47616">
    <property type="entry name" value="GST C-terminal domain-like"/>
    <property type="match status" value="1"/>
</dbReference>
<dbReference type="Gene3D" id="1.20.1050.10">
    <property type="match status" value="1"/>
</dbReference>
<feature type="domain" description="GST N-terminal" evidence="1">
    <location>
        <begin position="1"/>
        <end position="81"/>
    </location>
</feature>
<dbReference type="SUPFAM" id="SSF52833">
    <property type="entry name" value="Thioredoxin-like"/>
    <property type="match status" value="1"/>
</dbReference>
<dbReference type="PROSITE" id="PS50404">
    <property type="entry name" value="GST_NTER"/>
    <property type="match status" value="1"/>
</dbReference>
<proteinExistence type="predicted"/>
<dbReference type="PANTHER" id="PTHR44051">
    <property type="entry name" value="GLUTATHIONE S-TRANSFERASE-RELATED"/>
    <property type="match status" value="1"/>
</dbReference>
<dbReference type="PROSITE" id="PS50405">
    <property type="entry name" value="GST_CTER"/>
    <property type="match status" value="1"/>
</dbReference>
<dbReference type="SFLD" id="SFLDS00019">
    <property type="entry name" value="Glutathione_Transferase_(cytos"/>
    <property type="match status" value="1"/>
</dbReference>
<accession>A0ABT8D745</accession>
<gene>
    <name evidence="3" type="ORF">QWZ10_14060</name>
</gene>
<feature type="domain" description="GST C-terminal" evidence="2">
    <location>
        <begin position="86"/>
        <end position="175"/>
    </location>
</feature>
<dbReference type="InterPro" id="IPR010987">
    <property type="entry name" value="Glutathione-S-Trfase_C-like"/>
</dbReference>
<comment type="caution">
    <text evidence="3">The sequence shown here is derived from an EMBL/GenBank/DDBJ whole genome shotgun (WGS) entry which is preliminary data.</text>
</comment>
<dbReference type="EMBL" id="JAUFRC010000001">
    <property type="protein sequence ID" value="MDN3712588.1"/>
    <property type="molecule type" value="Genomic_DNA"/>
</dbReference>
<evidence type="ECO:0000313" key="4">
    <source>
        <dbReference type="Proteomes" id="UP001243846"/>
    </source>
</evidence>
<protein>
    <submittedName>
        <fullName evidence="3">Glutathione S-transferase family protein</fullName>
    </submittedName>
</protein>
<dbReference type="Pfam" id="PF13410">
    <property type="entry name" value="GST_C_2"/>
    <property type="match status" value="1"/>
</dbReference>
<evidence type="ECO:0000259" key="1">
    <source>
        <dbReference type="PROSITE" id="PS50404"/>
    </source>
</evidence>
<evidence type="ECO:0000313" key="3">
    <source>
        <dbReference type="EMBL" id="MDN3712588.1"/>
    </source>
</evidence>
<keyword evidence="4" id="KW-1185">Reference proteome</keyword>
<dbReference type="InterPro" id="IPR036282">
    <property type="entry name" value="Glutathione-S-Trfase_C_sf"/>
</dbReference>
<sequence length="175" mass="18612">MILYDYVLSPNCYKAHLMAALSGQKLQSQALDIYPGDAHRQPAFLAINPAGTLPVLVDDALTLTDSAAILVYLAKRAGGDWLGDETAAGAARLQNWLAFAARLSESLGKARLHDMLNVPLDIEAARAAGIICLRELEAALYEARLAGHAFLLGDKPSIADIACFPHVALAGTAEF</sequence>
<dbReference type="Gene3D" id="3.40.30.10">
    <property type="entry name" value="Glutaredoxin"/>
    <property type="match status" value="1"/>
</dbReference>
<dbReference type="PANTHER" id="PTHR44051:SF8">
    <property type="entry name" value="GLUTATHIONE S-TRANSFERASE GSTA"/>
    <property type="match status" value="1"/>
</dbReference>
<reference evidence="4" key="1">
    <citation type="journal article" date="2019" name="Int. J. Syst. Evol. Microbiol.">
        <title>The Global Catalogue of Microorganisms (GCM) 10K type strain sequencing project: providing services to taxonomists for standard genome sequencing and annotation.</title>
        <authorList>
            <consortium name="The Broad Institute Genomics Platform"/>
            <consortium name="The Broad Institute Genome Sequencing Center for Infectious Disease"/>
            <person name="Wu L."/>
            <person name="Ma J."/>
        </authorList>
    </citation>
    <scope>NUCLEOTIDE SEQUENCE [LARGE SCALE GENOMIC DNA]</scope>
    <source>
        <strain evidence="4">CECT 8482</strain>
    </source>
</reference>